<organism evidence="6 7">
    <name type="scientific">Streptomyces olivochromogenes</name>
    <dbReference type="NCBI Taxonomy" id="1963"/>
    <lineage>
        <taxon>Bacteria</taxon>
        <taxon>Bacillati</taxon>
        <taxon>Actinomycetota</taxon>
        <taxon>Actinomycetes</taxon>
        <taxon>Kitasatosporales</taxon>
        <taxon>Streptomycetaceae</taxon>
        <taxon>Streptomyces</taxon>
    </lineage>
</organism>
<feature type="domain" description="LytR/CpsA/Psr regulator C-terminal" evidence="5">
    <location>
        <begin position="443"/>
        <end position="530"/>
    </location>
</feature>
<dbReference type="AlphaFoldDB" id="A0A250VQ66"/>
<gene>
    <name evidence="6" type="ORF">SO3561_07940</name>
</gene>
<proteinExistence type="inferred from homology"/>
<feature type="domain" description="Cell envelope-related transcriptional attenuator" evidence="4">
    <location>
        <begin position="175"/>
        <end position="330"/>
    </location>
</feature>
<comment type="similarity">
    <text evidence="1">Belongs to the LytR/CpsA/Psr (LCP) family.</text>
</comment>
<comment type="caution">
    <text evidence="6">The sequence shown here is derived from an EMBL/GenBank/DDBJ whole genome shotgun (WGS) entry which is preliminary data.</text>
</comment>
<evidence type="ECO:0000313" key="7">
    <source>
        <dbReference type="Proteomes" id="UP000217446"/>
    </source>
</evidence>
<sequence>MTDPGDAPAGNATRSHARGVPRQRHTSGSATSGSATSGSAPSGSATSGSATSGSAPARPAPSRTGSRARPKGGAGRRARPVGRGRRILRTAAISLSVLVLATAGVGWWFYEHLNGNLHSVPLTDGSGDSAGKEKADAFGRTPINLLVVGSDGRTNASDCKLGGGCSQTGVQSGSNADVEMVMHISADRSNATVMSIPRDTVTTVPACKDTETGVSTNGYTGMVNSALQYGPACQVATVHRLTGIPIDHFVKLDFSGVVKMSDAVGGVSACVDKDVYDTYSHLKLAQGTHTLKGVAALEFVRSRHGFGDGSDLGRTYSQHIFLSSMIRKFKSAGTLTDPTAVYRLADAATKALTVDTGLGTISKLIGLAADVDKVPAKRITFTTMQTAPDPGDSNRLVPAATAQSLFATIANDQSLTNASGKKTAAASATAKAPAAASTVPAAQIAVTVENGTTVTGRASAVATALLDKGFSSGTTTGNAAGTTSTTTLAYGSGHKAEAQTAAKALGLPSSHLKQSAATGTGLTLVIGTDWTSGTAYPAAAPADTKTATADAHAETADQSKTCAKVSPYKTVSLDGVAMTPTQAYRAATGTKDSAP</sequence>
<feature type="compositionally biased region" description="Basic residues" evidence="2">
    <location>
        <begin position="66"/>
        <end position="82"/>
    </location>
</feature>
<keyword evidence="3" id="KW-0812">Transmembrane</keyword>
<evidence type="ECO:0000256" key="2">
    <source>
        <dbReference type="SAM" id="MobiDB-lite"/>
    </source>
</evidence>
<keyword evidence="7" id="KW-1185">Reference proteome</keyword>
<evidence type="ECO:0000259" key="4">
    <source>
        <dbReference type="Pfam" id="PF03816"/>
    </source>
</evidence>
<evidence type="ECO:0000256" key="1">
    <source>
        <dbReference type="ARBA" id="ARBA00006068"/>
    </source>
</evidence>
<dbReference type="Gene3D" id="3.40.630.190">
    <property type="entry name" value="LCP protein"/>
    <property type="match status" value="1"/>
</dbReference>
<keyword evidence="3" id="KW-0472">Membrane</keyword>
<dbReference type="PANTHER" id="PTHR33392">
    <property type="entry name" value="POLYISOPRENYL-TEICHOIC ACID--PEPTIDOGLYCAN TEICHOIC ACID TRANSFERASE TAGU"/>
    <property type="match status" value="1"/>
</dbReference>
<evidence type="ECO:0000313" key="6">
    <source>
        <dbReference type="EMBL" id="GAX56373.1"/>
    </source>
</evidence>
<dbReference type="PANTHER" id="PTHR33392:SF6">
    <property type="entry name" value="POLYISOPRENYL-TEICHOIC ACID--PEPTIDOGLYCAN TEICHOIC ACID TRANSFERASE TAGU"/>
    <property type="match status" value="1"/>
</dbReference>
<feature type="region of interest" description="Disordered" evidence="2">
    <location>
        <begin position="1"/>
        <end position="82"/>
    </location>
</feature>
<feature type="compositionally biased region" description="Low complexity" evidence="2">
    <location>
        <begin position="26"/>
        <end position="65"/>
    </location>
</feature>
<dbReference type="Pfam" id="PF03816">
    <property type="entry name" value="LytR_cpsA_psr"/>
    <property type="match status" value="1"/>
</dbReference>
<name>A0A250VQ66_STROL</name>
<dbReference type="Pfam" id="PF13399">
    <property type="entry name" value="LytR_C"/>
    <property type="match status" value="1"/>
</dbReference>
<dbReference type="STRING" id="1963.AQJ27_42710"/>
<dbReference type="InterPro" id="IPR027381">
    <property type="entry name" value="LytR/CpsA/Psr_C"/>
</dbReference>
<evidence type="ECO:0000259" key="5">
    <source>
        <dbReference type="Pfam" id="PF13399"/>
    </source>
</evidence>
<accession>A0A250VQ66</accession>
<reference evidence="7" key="1">
    <citation type="submission" date="2017-05" db="EMBL/GenBank/DDBJ databases">
        <title>Streptomyces olivochromogenes NBRC 3561 whole genome shotgun sequence.</title>
        <authorList>
            <person name="Dohra H."/>
            <person name="Kodani S."/>
        </authorList>
    </citation>
    <scope>NUCLEOTIDE SEQUENCE [LARGE SCALE GENOMIC DNA]</scope>
    <source>
        <strain evidence="7">NBRC 3561</strain>
    </source>
</reference>
<feature type="transmembrane region" description="Helical" evidence="3">
    <location>
        <begin position="87"/>
        <end position="110"/>
    </location>
</feature>
<dbReference type="Proteomes" id="UP000217446">
    <property type="component" value="Unassembled WGS sequence"/>
</dbReference>
<dbReference type="InterPro" id="IPR050922">
    <property type="entry name" value="LytR/CpsA/Psr_CW_biosynth"/>
</dbReference>
<protein>
    <submittedName>
        <fullName evidence="6">Transcriptional regulator</fullName>
    </submittedName>
</protein>
<dbReference type="Gene3D" id="3.30.70.2390">
    <property type="match status" value="1"/>
</dbReference>
<keyword evidence="3" id="KW-1133">Transmembrane helix</keyword>
<dbReference type="EMBL" id="BDQI01000025">
    <property type="protein sequence ID" value="GAX56373.1"/>
    <property type="molecule type" value="Genomic_DNA"/>
</dbReference>
<dbReference type="RefSeq" id="WP_201264450.1">
    <property type="nucleotide sequence ID" value="NZ_BDQI01000025.1"/>
</dbReference>
<feature type="compositionally biased region" description="Basic residues" evidence="2">
    <location>
        <begin position="15"/>
        <end position="25"/>
    </location>
</feature>
<evidence type="ECO:0000256" key="3">
    <source>
        <dbReference type="SAM" id="Phobius"/>
    </source>
</evidence>
<dbReference type="InterPro" id="IPR004474">
    <property type="entry name" value="LytR_CpsA_psr"/>
</dbReference>
<dbReference type="NCBIfam" id="TIGR00350">
    <property type="entry name" value="lytR_cpsA_psr"/>
    <property type="match status" value="1"/>
</dbReference>